<dbReference type="InterPro" id="IPR011990">
    <property type="entry name" value="TPR-like_helical_dom_sf"/>
</dbReference>
<accession>A0ABV8QU11</accession>
<evidence type="ECO:0000256" key="1">
    <source>
        <dbReference type="SAM" id="Phobius"/>
    </source>
</evidence>
<dbReference type="Proteomes" id="UP001595907">
    <property type="component" value="Unassembled WGS sequence"/>
</dbReference>
<reference evidence="3" key="1">
    <citation type="journal article" date="2019" name="Int. J. Syst. Evol. Microbiol.">
        <title>The Global Catalogue of Microorganisms (GCM) 10K type strain sequencing project: providing services to taxonomists for standard genome sequencing and annotation.</title>
        <authorList>
            <consortium name="The Broad Institute Genomics Platform"/>
            <consortium name="The Broad Institute Genome Sequencing Center for Infectious Disease"/>
            <person name="Wu L."/>
            <person name="Ma J."/>
        </authorList>
    </citation>
    <scope>NUCLEOTIDE SEQUENCE [LARGE SCALE GENOMIC DNA]</scope>
    <source>
        <strain evidence="3">CECT 8289</strain>
    </source>
</reference>
<gene>
    <name evidence="2" type="ORF">ACFOWM_08300</name>
</gene>
<protein>
    <submittedName>
        <fullName evidence="2">Tetratricopeptide repeat protein</fullName>
    </submittedName>
</protein>
<name>A0ABV8QU11_9BACT</name>
<keyword evidence="1" id="KW-1133">Transmembrane helix</keyword>
<dbReference type="EMBL" id="JBHSCZ010000002">
    <property type="protein sequence ID" value="MFC4262873.1"/>
    <property type="molecule type" value="Genomic_DNA"/>
</dbReference>
<proteinExistence type="predicted"/>
<sequence length="218" mass="24706">MKWMNTVIKYRLWLGLALLALAIFVNYQTSFWPSFIIYFVATVLIVGHFLFGPMRLIQTHMENGDMEAAKKVVYGIMFPSLLIKPMRSVYYTIKGNLAMATQDFDTAEKHMKKGLDLGGGSLTKQAEGPNKLQLGMLAMQKGNIKEAESYIRAAIRAGLPDSENNAVAYLQLCSIMMNKREFRAAKDFFKKAKAFKPTTPQIVDQIKQMEKYISRMPG</sequence>
<feature type="transmembrane region" description="Helical" evidence="1">
    <location>
        <begin position="12"/>
        <end position="29"/>
    </location>
</feature>
<dbReference type="InterPro" id="IPR019734">
    <property type="entry name" value="TPR_rpt"/>
</dbReference>
<keyword evidence="3" id="KW-1185">Reference proteome</keyword>
<keyword evidence="1" id="KW-0812">Transmembrane</keyword>
<keyword evidence="1" id="KW-0472">Membrane</keyword>
<comment type="caution">
    <text evidence="2">The sequence shown here is derived from an EMBL/GenBank/DDBJ whole genome shotgun (WGS) entry which is preliminary data.</text>
</comment>
<dbReference type="RefSeq" id="WP_379708757.1">
    <property type="nucleotide sequence ID" value="NZ_JBHSCZ010000002.1"/>
</dbReference>
<feature type="transmembrane region" description="Helical" evidence="1">
    <location>
        <begin position="35"/>
        <end position="51"/>
    </location>
</feature>
<dbReference type="Pfam" id="PF13181">
    <property type="entry name" value="TPR_8"/>
    <property type="match status" value="1"/>
</dbReference>
<dbReference type="SUPFAM" id="SSF48452">
    <property type="entry name" value="TPR-like"/>
    <property type="match status" value="1"/>
</dbReference>
<dbReference type="Gene3D" id="1.25.40.10">
    <property type="entry name" value="Tetratricopeptide repeat domain"/>
    <property type="match status" value="1"/>
</dbReference>
<evidence type="ECO:0000313" key="2">
    <source>
        <dbReference type="EMBL" id="MFC4262873.1"/>
    </source>
</evidence>
<evidence type="ECO:0000313" key="3">
    <source>
        <dbReference type="Proteomes" id="UP001595907"/>
    </source>
</evidence>
<organism evidence="2 3">
    <name type="scientific">Ferruginibacter yonginensis</name>
    <dbReference type="NCBI Taxonomy" id="1310416"/>
    <lineage>
        <taxon>Bacteria</taxon>
        <taxon>Pseudomonadati</taxon>
        <taxon>Bacteroidota</taxon>
        <taxon>Chitinophagia</taxon>
        <taxon>Chitinophagales</taxon>
        <taxon>Chitinophagaceae</taxon>
        <taxon>Ferruginibacter</taxon>
    </lineage>
</organism>